<dbReference type="Proteomes" id="UP001065298">
    <property type="component" value="Chromosome 1"/>
</dbReference>
<proteinExistence type="predicted"/>
<accession>A0ACC0RI36</accession>
<organism evidence="1 2">
    <name type="scientific">Fusarium keratoplasticum</name>
    <dbReference type="NCBI Taxonomy" id="1328300"/>
    <lineage>
        <taxon>Eukaryota</taxon>
        <taxon>Fungi</taxon>
        <taxon>Dikarya</taxon>
        <taxon>Ascomycota</taxon>
        <taxon>Pezizomycotina</taxon>
        <taxon>Sordariomycetes</taxon>
        <taxon>Hypocreomycetidae</taxon>
        <taxon>Hypocreales</taxon>
        <taxon>Nectriaceae</taxon>
        <taxon>Fusarium</taxon>
        <taxon>Fusarium solani species complex</taxon>
    </lineage>
</organism>
<comment type="caution">
    <text evidence="1">The sequence shown here is derived from an EMBL/GenBank/DDBJ whole genome shotgun (WGS) entry which is preliminary data.</text>
</comment>
<evidence type="ECO:0000313" key="2">
    <source>
        <dbReference type="Proteomes" id="UP001065298"/>
    </source>
</evidence>
<name>A0ACC0RI36_9HYPO</name>
<gene>
    <name evidence="1" type="ORF">NCS57_00181600</name>
</gene>
<dbReference type="EMBL" id="CM046503">
    <property type="protein sequence ID" value="KAI8685133.1"/>
    <property type="molecule type" value="Genomic_DNA"/>
</dbReference>
<evidence type="ECO:0000313" key="1">
    <source>
        <dbReference type="EMBL" id="KAI8685133.1"/>
    </source>
</evidence>
<reference evidence="1" key="1">
    <citation type="submission" date="2022-06" db="EMBL/GenBank/DDBJ databases">
        <title>Fusarium solani species complex genomes reveal bases of compartmentalisation and animal pathogenesis.</title>
        <authorList>
            <person name="Tsai I.J."/>
        </authorList>
    </citation>
    <scope>NUCLEOTIDE SEQUENCE</scope>
    <source>
        <strain evidence="1">Fu6.1</strain>
    </source>
</reference>
<keyword evidence="2" id="KW-1185">Reference proteome</keyword>
<protein>
    <submittedName>
        <fullName evidence="1">Subtilisin-like protein</fullName>
    </submittedName>
</protein>
<sequence length="878" mass="97312">MARIELDTEEIKALIDILQKLVPLISKQIACGRDQVTNLAVLNARDAMSFELDQVFLHLRRGQEMCLEDYTQFLRDFRKLKILLEGLIDEQVLGSDYSCGQPSSIEQTREASDTDEFPRLNALMRRATDESDGSDLSHFIKLPDTNKGSREAECTVTQFNTNNSKRCAQKGADCQESGIDYTATGQDGCYQPKSSLATNGKSMATSHEPLRTLVTTLSQTIGAKGCKHQHVAKIQVREPTWSAEVSEGLDHNLFLSCSSVEGKWQQTTCRVVAKLPPEEPPLKMMKHTCKTIQDRLDGEETLVVFLHRDGIVWNPDSSTIIQCPPIWPTLSLAEILQLGPDPLRPYDKVILALNLGRMLLRTYDTGMDGCAWSAEDLFFLFESCQQTAHEIYNPYLSYSLTGHGKTIGTTSPRKFPILVAFAKLLLEIACGKILGPFVRRPDRPEISLLAELKKGSVAEEVVAEYVRAIEKCLRANREDGDDAKSEEDQCRAVIRDAVADLEEAWSTAYATKGDPNQPKELKVPRGVLKRKASNTQNSPAKRNGSVKVVREQLSLPTGYQTTSSPNGLFDVTRLKILGDCVDSRCGWAKTFLERAESFYNKHIHHLPIKNRIRVAILDTGIDDTKVFFRAAKKNRTKRDSPVMDQKSFLAGISVTDTDGHGTNVAAIVLKMAPEADLYVAKISKGHEVDGTHHIADAIDWAIAQDVHIINMSFGLSSPNWNIKAAIRRAESLGIICTAAASNYGSNQARSFPAKLDQVLCIHAGDGNGNKSGLNPTPLPWRDNLSTLGVCIPSVWEDEDEGDHYISGTSYAAPVAAGIAANVLRDAHSCSGMRHIMLAMCEPQHRDGYWFVIPWRRIWSEDSTESDVVSKMKEALKNV</sequence>